<organism evidence="2 3">
    <name type="scientific">Imhoffiella purpurea</name>
    <dbReference type="NCBI Taxonomy" id="1249627"/>
    <lineage>
        <taxon>Bacteria</taxon>
        <taxon>Pseudomonadati</taxon>
        <taxon>Pseudomonadota</taxon>
        <taxon>Gammaproteobacteria</taxon>
        <taxon>Chromatiales</taxon>
        <taxon>Chromatiaceae</taxon>
        <taxon>Imhoffiella</taxon>
    </lineage>
</organism>
<dbReference type="Gene3D" id="1.20.1630.10">
    <property type="entry name" value="Formate dehydrogenase/DMSO reductase domain"/>
    <property type="match status" value="1"/>
</dbReference>
<feature type="transmembrane region" description="Helical" evidence="1">
    <location>
        <begin position="312"/>
        <end position="331"/>
    </location>
</feature>
<dbReference type="EMBL" id="AONC01000029">
    <property type="protein sequence ID" value="EXJ15131.1"/>
    <property type="molecule type" value="Genomic_DNA"/>
</dbReference>
<feature type="transmembrane region" description="Helical" evidence="1">
    <location>
        <begin position="287"/>
        <end position="306"/>
    </location>
</feature>
<keyword evidence="1" id="KW-1133">Transmembrane helix</keyword>
<dbReference type="InterPro" id="IPR007059">
    <property type="entry name" value="DmsC"/>
</dbReference>
<proteinExistence type="predicted"/>
<gene>
    <name evidence="2" type="ORF">D779_1685</name>
</gene>
<evidence type="ECO:0000313" key="3">
    <source>
        <dbReference type="Proteomes" id="UP000019460"/>
    </source>
</evidence>
<protein>
    <submittedName>
        <fullName evidence="2">Anaerobic dimethyl sulfoxide reductase chain C</fullName>
    </submittedName>
</protein>
<feature type="transmembrane region" description="Helical" evidence="1">
    <location>
        <begin position="110"/>
        <end position="129"/>
    </location>
</feature>
<dbReference type="Proteomes" id="UP000019460">
    <property type="component" value="Unassembled WGS sequence"/>
</dbReference>
<dbReference type="AlphaFoldDB" id="W9VDR0"/>
<name>W9VDR0_9GAMM</name>
<sequence length="347" mass="38203">MVVSAQRFIGDSSGHQTFRNDLMHPAFSVILLTTLIGAGQGLYLAMVTGQLYAIARFLPLQKDQFYALGSLVALVMLVAGLGASFFHLGRPERAWRAASKWKTSWLSREVIALPLVMFLVFAYALAHLMEWTEPLFRVGQSLDVDVTLLLGLLGTLASFALYVCTAMIYAGVKFLEEWHTPLTVTNFIFFGAASGFMLAAAYSAYVGNPLVTFFGTWAAILTLVALVSRVAHLARNARIKHKSTIQTAIGVRHTVLTQRAQGATGGSFNTREFFHGRSDRTLGLVRALYLILVFPVPILLIGAAYVTESSTLPILAFAVQFLGLLLERWSFFAEARHPQNLYYQSVA</sequence>
<dbReference type="GO" id="GO:0009389">
    <property type="term" value="F:dimethyl sulfoxide reductase activity"/>
    <property type="evidence" value="ECO:0007669"/>
    <property type="project" value="TreeGrafter"/>
</dbReference>
<comment type="caution">
    <text evidence="2">The sequence shown here is derived from an EMBL/GenBank/DDBJ whole genome shotgun (WGS) entry which is preliminary data.</text>
</comment>
<feature type="transmembrane region" description="Helical" evidence="1">
    <location>
        <begin position="184"/>
        <end position="205"/>
    </location>
</feature>
<feature type="transmembrane region" description="Helical" evidence="1">
    <location>
        <begin position="65"/>
        <end position="89"/>
    </location>
</feature>
<dbReference type="STRING" id="1249627.D779_1685"/>
<dbReference type="GO" id="GO:0005886">
    <property type="term" value="C:plasma membrane"/>
    <property type="evidence" value="ECO:0007669"/>
    <property type="project" value="TreeGrafter"/>
</dbReference>
<dbReference type="PATRIC" id="fig|1249627.3.peg.2133"/>
<keyword evidence="3" id="KW-1185">Reference proteome</keyword>
<keyword evidence="1" id="KW-0472">Membrane</keyword>
<dbReference type="PANTHER" id="PTHR38095">
    <property type="entry name" value="ANAEROBIC DIMETHYL SULFOXIDE REDUCTASE CHAIN YNFH"/>
    <property type="match status" value="1"/>
</dbReference>
<feature type="transmembrane region" description="Helical" evidence="1">
    <location>
        <begin position="211"/>
        <end position="231"/>
    </location>
</feature>
<feature type="transmembrane region" description="Helical" evidence="1">
    <location>
        <begin position="26"/>
        <end position="45"/>
    </location>
</feature>
<evidence type="ECO:0000313" key="2">
    <source>
        <dbReference type="EMBL" id="EXJ15131.1"/>
    </source>
</evidence>
<dbReference type="GO" id="GO:0019645">
    <property type="term" value="P:anaerobic electron transport chain"/>
    <property type="evidence" value="ECO:0007669"/>
    <property type="project" value="InterPro"/>
</dbReference>
<dbReference type="PANTHER" id="PTHR38095:SF1">
    <property type="entry name" value="ANAEROBIC DIMETHYL SULFOXIDE REDUCTASE CHAIN YNFH"/>
    <property type="match status" value="1"/>
</dbReference>
<dbReference type="eggNOG" id="COG3302">
    <property type="taxonomic scope" value="Bacteria"/>
</dbReference>
<dbReference type="Pfam" id="PF04976">
    <property type="entry name" value="DmsC"/>
    <property type="match status" value="1"/>
</dbReference>
<reference evidence="2 3" key="1">
    <citation type="submission" date="2012-11" db="EMBL/GenBank/DDBJ databases">
        <title>Genome assembly of Thiorhodococcus sp. AK35.</title>
        <authorList>
            <person name="Nupur N."/>
            <person name="Khatri I."/>
            <person name="Subramanian S."/>
            <person name="Pinnaka A."/>
        </authorList>
    </citation>
    <scope>NUCLEOTIDE SEQUENCE [LARGE SCALE GENOMIC DNA]</scope>
    <source>
        <strain evidence="2 3">AK35</strain>
    </source>
</reference>
<feature type="transmembrane region" description="Helical" evidence="1">
    <location>
        <begin position="149"/>
        <end position="172"/>
    </location>
</feature>
<accession>W9VDR0</accession>
<dbReference type="GO" id="GO:0009390">
    <property type="term" value="C:dimethyl sulfoxide reductase complex"/>
    <property type="evidence" value="ECO:0007669"/>
    <property type="project" value="TreeGrafter"/>
</dbReference>
<evidence type="ECO:0000256" key="1">
    <source>
        <dbReference type="SAM" id="Phobius"/>
    </source>
</evidence>
<keyword evidence="1" id="KW-0812">Transmembrane</keyword>